<dbReference type="AlphaFoldDB" id="A0A4Q7NAT7"/>
<dbReference type="InterPro" id="IPR013154">
    <property type="entry name" value="ADH-like_N"/>
</dbReference>
<evidence type="ECO:0000256" key="2">
    <source>
        <dbReference type="ARBA" id="ARBA00023002"/>
    </source>
</evidence>
<dbReference type="GO" id="GO:0008270">
    <property type="term" value="F:zinc ion binding"/>
    <property type="evidence" value="ECO:0007669"/>
    <property type="project" value="InterPro"/>
</dbReference>
<dbReference type="SUPFAM" id="SSF50129">
    <property type="entry name" value="GroES-like"/>
    <property type="match status" value="1"/>
</dbReference>
<dbReference type="InterPro" id="IPR002364">
    <property type="entry name" value="Quin_OxRdtase/zeta-crystal_CS"/>
</dbReference>
<dbReference type="Gene3D" id="3.90.180.10">
    <property type="entry name" value="Medium-chain alcohol dehydrogenases, catalytic domain"/>
    <property type="match status" value="1"/>
</dbReference>
<evidence type="ECO:0000259" key="3">
    <source>
        <dbReference type="SMART" id="SM00829"/>
    </source>
</evidence>
<dbReference type="InterPro" id="IPR020843">
    <property type="entry name" value="ER"/>
</dbReference>
<feature type="domain" description="Enoyl reductase (ER)" evidence="3">
    <location>
        <begin position="11"/>
        <end position="308"/>
    </location>
</feature>
<dbReference type="InterPro" id="IPR013149">
    <property type="entry name" value="ADH-like_C"/>
</dbReference>
<comment type="caution">
    <text evidence="4">The sequence shown here is derived from an EMBL/GenBank/DDBJ whole genome shotgun (WGS) entry which is preliminary data.</text>
</comment>
<organism evidence="4 5">
    <name type="scientific">Motilibacter rhizosphaerae</name>
    <dbReference type="NCBI Taxonomy" id="598652"/>
    <lineage>
        <taxon>Bacteria</taxon>
        <taxon>Bacillati</taxon>
        <taxon>Actinomycetota</taxon>
        <taxon>Actinomycetes</taxon>
        <taxon>Motilibacterales</taxon>
        <taxon>Motilibacteraceae</taxon>
        <taxon>Motilibacter</taxon>
    </lineage>
</organism>
<dbReference type="SUPFAM" id="SSF51735">
    <property type="entry name" value="NAD(P)-binding Rossmann-fold domains"/>
    <property type="match status" value="1"/>
</dbReference>
<keyword evidence="1" id="KW-0521">NADP</keyword>
<dbReference type="PROSITE" id="PS01162">
    <property type="entry name" value="QOR_ZETA_CRYSTAL"/>
    <property type="match status" value="1"/>
</dbReference>
<dbReference type="CDD" id="cd05289">
    <property type="entry name" value="MDR_like_2"/>
    <property type="match status" value="1"/>
</dbReference>
<dbReference type="SMART" id="SM00829">
    <property type="entry name" value="PKS_ER"/>
    <property type="match status" value="1"/>
</dbReference>
<keyword evidence="5" id="KW-1185">Reference proteome</keyword>
<reference evidence="4 5" key="1">
    <citation type="submission" date="2019-02" db="EMBL/GenBank/DDBJ databases">
        <title>Genomic Encyclopedia of Type Strains, Phase IV (KMG-IV): sequencing the most valuable type-strain genomes for metagenomic binning, comparative biology and taxonomic classification.</title>
        <authorList>
            <person name="Goeker M."/>
        </authorList>
    </citation>
    <scope>NUCLEOTIDE SEQUENCE [LARGE SCALE GENOMIC DNA]</scope>
    <source>
        <strain evidence="4 5">DSM 45622</strain>
    </source>
</reference>
<dbReference type="Pfam" id="PF00107">
    <property type="entry name" value="ADH_zinc_N"/>
    <property type="match status" value="1"/>
</dbReference>
<proteinExistence type="predicted"/>
<dbReference type="PANTHER" id="PTHR48106">
    <property type="entry name" value="QUINONE OXIDOREDUCTASE PIG3-RELATED"/>
    <property type="match status" value="1"/>
</dbReference>
<dbReference type="RefSeq" id="WP_130494590.1">
    <property type="nucleotide sequence ID" value="NZ_SGXD01000007.1"/>
</dbReference>
<accession>A0A4Q7NAT7</accession>
<protein>
    <submittedName>
        <fullName evidence="4">NADPH:quinone reductase-like Zn-dependent oxidoreductase</fullName>
    </submittedName>
</protein>
<dbReference type="PANTHER" id="PTHR48106:SF18">
    <property type="entry name" value="QUINONE OXIDOREDUCTASE PIG3"/>
    <property type="match status" value="1"/>
</dbReference>
<dbReference type="InterPro" id="IPR011032">
    <property type="entry name" value="GroES-like_sf"/>
</dbReference>
<dbReference type="Proteomes" id="UP000293638">
    <property type="component" value="Unassembled WGS sequence"/>
</dbReference>
<keyword evidence="2" id="KW-0560">Oxidoreductase</keyword>
<dbReference type="GO" id="GO:0070402">
    <property type="term" value="F:NADPH binding"/>
    <property type="evidence" value="ECO:0007669"/>
    <property type="project" value="TreeGrafter"/>
</dbReference>
<sequence length="310" mass="31221">MTRAVVATAYGDPDVLSVTDVQLDPPGPGEVLLEVRAAGINPVDWKTYSGGRSSDPAKLPLRLGFEAAGVVLALGPDVDTVAVGDEVIALRISGAYADQVVVPATALVPKPASLPWAEAAGLMLAGATAVHALTAVGLEAGETVLVHGGAGGVGLMLVQLAKLRGAAVVATASERNFPLLRRFGAEPVTYGDGLADRVRAAAPQGVDAAVDAVGTDEAVDVSLELVGDVQRIASIAAFGRGDTGIRLLGGGPGADPGTELRDAARPELARQAGAGDLVVVVDRAYALAEVAEAHRHSKDGHASGKVVLVP</sequence>
<dbReference type="Pfam" id="PF08240">
    <property type="entry name" value="ADH_N"/>
    <property type="match status" value="1"/>
</dbReference>
<dbReference type="EMBL" id="SGXD01000007">
    <property type="protein sequence ID" value="RZS79001.1"/>
    <property type="molecule type" value="Genomic_DNA"/>
</dbReference>
<dbReference type="InterPro" id="IPR036291">
    <property type="entry name" value="NAD(P)-bd_dom_sf"/>
</dbReference>
<dbReference type="OrthoDB" id="9801186at2"/>
<evidence type="ECO:0000313" key="4">
    <source>
        <dbReference type="EMBL" id="RZS79001.1"/>
    </source>
</evidence>
<evidence type="ECO:0000313" key="5">
    <source>
        <dbReference type="Proteomes" id="UP000293638"/>
    </source>
</evidence>
<gene>
    <name evidence="4" type="ORF">EV189_3871</name>
</gene>
<dbReference type="GO" id="GO:0016651">
    <property type="term" value="F:oxidoreductase activity, acting on NAD(P)H"/>
    <property type="evidence" value="ECO:0007669"/>
    <property type="project" value="TreeGrafter"/>
</dbReference>
<name>A0A4Q7NAT7_9ACTN</name>
<dbReference type="Gene3D" id="3.40.50.720">
    <property type="entry name" value="NAD(P)-binding Rossmann-like Domain"/>
    <property type="match status" value="1"/>
</dbReference>
<evidence type="ECO:0000256" key="1">
    <source>
        <dbReference type="ARBA" id="ARBA00022857"/>
    </source>
</evidence>